<evidence type="ECO:0000313" key="10">
    <source>
        <dbReference type="Proteomes" id="UP000789901"/>
    </source>
</evidence>
<evidence type="ECO:0000313" key="9">
    <source>
        <dbReference type="EMBL" id="CAG8626522.1"/>
    </source>
</evidence>
<dbReference type="InterPro" id="IPR044669">
    <property type="entry name" value="YneE/VCCN1/2-like"/>
</dbReference>
<keyword evidence="10" id="KW-1185">Reference proteome</keyword>
<keyword evidence="2" id="KW-0813">Transport</keyword>
<dbReference type="Proteomes" id="UP000789901">
    <property type="component" value="Unassembled WGS sequence"/>
</dbReference>
<evidence type="ECO:0000256" key="3">
    <source>
        <dbReference type="ARBA" id="ARBA00022475"/>
    </source>
</evidence>
<feature type="transmembrane region" description="Helical" evidence="8">
    <location>
        <begin position="20"/>
        <end position="38"/>
    </location>
</feature>
<name>A0ABN7UPB3_GIGMA</name>
<sequence>MSPYTLPRLFDLSELALVKVVPHSLVITAFSVLIVALWEYTNIKLGIKSDFILVITFVVSFLLAYRTNAAYTRYWERRQLWSTMITSIRNLIRYVWANAPEINQINKNNEKEIDSEKYVVFCLLTEFAAATKKYLRSFNKCSGVPSNMESSDNNEDENNDSIIIEDLKWATVPVVFLSSLLLLGVEAIAREIEDLFGTDLNNLKIDDFCNTLDTEQDFVKNHKYMGDQWQKAIDKILNFPEITAKLLKQVTVDITEDIENTKNTEM</sequence>
<accession>A0ABN7UPB3</accession>
<keyword evidence="7 8" id="KW-0472">Membrane</keyword>
<organism evidence="9 10">
    <name type="scientific">Gigaspora margarita</name>
    <dbReference type="NCBI Taxonomy" id="4874"/>
    <lineage>
        <taxon>Eukaryota</taxon>
        <taxon>Fungi</taxon>
        <taxon>Fungi incertae sedis</taxon>
        <taxon>Mucoromycota</taxon>
        <taxon>Glomeromycotina</taxon>
        <taxon>Glomeromycetes</taxon>
        <taxon>Diversisporales</taxon>
        <taxon>Gigasporaceae</taxon>
        <taxon>Gigaspora</taxon>
    </lineage>
</organism>
<comment type="subcellular location">
    <subcellularLocation>
        <location evidence="1">Cell membrane</location>
        <topology evidence="1">Multi-pass membrane protein</topology>
    </subcellularLocation>
</comment>
<protein>
    <submittedName>
        <fullName evidence="9">42022_t:CDS:1</fullName>
    </submittedName>
</protein>
<evidence type="ECO:0000256" key="4">
    <source>
        <dbReference type="ARBA" id="ARBA00022692"/>
    </source>
</evidence>
<dbReference type="EMBL" id="CAJVQB010004088">
    <property type="protein sequence ID" value="CAG8626522.1"/>
    <property type="molecule type" value="Genomic_DNA"/>
</dbReference>
<keyword evidence="4 8" id="KW-0812">Transmembrane</keyword>
<evidence type="ECO:0000256" key="7">
    <source>
        <dbReference type="ARBA" id="ARBA00023136"/>
    </source>
</evidence>
<proteinExistence type="predicted"/>
<keyword evidence="3" id="KW-1003">Cell membrane</keyword>
<dbReference type="Pfam" id="PF25539">
    <property type="entry name" value="Bestrophin_2"/>
    <property type="match status" value="2"/>
</dbReference>
<evidence type="ECO:0000256" key="1">
    <source>
        <dbReference type="ARBA" id="ARBA00004651"/>
    </source>
</evidence>
<reference evidence="9 10" key="1">
    <citation type="submission" date="2021-06" db="EMBL/GenBank/DDBJ databases">
        <authorList>
            <person name="Kallberg Y."/>
            <person name="Tangrot J."/>
            <person name="Rosling A."/>
        </authorList>
    </citation>
    <scope>NUCLEOTIDE SEQUENCE [LARGE SCALE GENOMIC DNA]</scope>
    <source>
        <strain evidence="9 10">120-4 pot B 10/14</strain>
    </source>
</reference>
<evidence type="ECO:0000256" key="8">
    <source>
        <dbReference type="SAM" id="Phobius"/>
    </source>
</evidence>
<evidence type="ECO:0000256" key="5">
    <source>
        <dbReference type="ARBA" id="ARBA00022989"/>
    </source>
</evidence>
<evidence type="ECO:0000256" key="2">
    <source>
        <dbReference type="ARBA" id="ARBA00022448"/>
    </source>
</evidence>
<comment type="caution">
    <text evidence="9">The sequence shown here is derived from an EMBL/GenBank/DDBJ whole genome shotgun (WGS) entry which is preliminary data.</text>
</comment>
<evidence type="ECO:0000256" key="6">
    <source>
        <dbReference type="ARBA" id="ARBA00023065"/>
    </source>
</evidence>
<dbReference type="PANTHER" id="PTHR33281">
    <property type="entry name" value="UPF0187 PROTEIN YNEE"/>
    <property type="match status" value="1"/>
</dbReference>
<keyword evidence="5 8" id="KW-1133">Transmembrane helix</keyword>
<feature type="transmembrane region" description="Helical" evidence="8">
    <location>
        <begin position="45"/>
        <end position="65"/>
    </location>
</feature>
<gene>
    <name evidence="9" type="ORF">GMARGA_LOCUS8105</name>
</gene>
<dbReference type="PANTHER" id="PTHR33281:SF19">
    <property type="entry name" value="VOLTAGE-DEPENDENT ANION CHANNEL-FORMING PROTEIN YNEE"/>
    <property type="match status" value="1"/>
</dbReference>
<keyword evidence="6" id="KW-0406">Ion transport</keyword>